<dbReference type="VEuPathDB" id="VectorBase:ISCW000917"/>
<dbReference type="Pfam" id="PF00078">
    <property type="entry name" value="RVT_1"/>
    <property type="match status" value="1"/>
</dbReference>
<dbReference type="VEuPathDB" id="VectorBase:ISCI000917"/>
<protein>
    <submittedName>
        <fullName evidence="2">Putative tick transposon</fullName>
    </submittedName>
</protein>
<dbReference type="PROSITE" id="PS50878">
    <property type="entry name" value="RT_POL"/>
    <property type="match status" value="1"/>
</dbReference>
<reference evidence="2" key="1">
    <citation type="submission" date="2019-04" db="EMBL/GenBank/DDBJ databases">
        <title>An insight into the mialome of Ixodes scapularis.</title>
        <authorList>
            <person name="Ribeiro J.M."/>
            <person name="Mather T.N."/>
            <person name="Karim S."/>
        </authorList>
    </citation>
    <scope>NUCLEOTIDE SEQUENCE</scope>
</reference>
<dbReference type="PANTHER" id="PTHR31635">
    <property type="entry name" value="REVERSE TRANSCRIPTASE DOMAIN-CONTAINING PROTEIN-RELATED"/>
    <property type="match status" value="1"/>
</dbReference>
<accession>A0A4D5RIU9</accession>
<dbReference type="PANTHER" id="PTHR31635:SF196">
    <property type="entry name" value="REVERSE TRANSCRIPTASE DOMAIN-CONTAINING PROTEIN-RELATED"/>
    <property type="match status" value="1"/>
</dbReference>
<sequence length="482" mass="55821">MSPLLFALYLEPLCRSIMTDVNICGVNLGSEPTKILAYADDVALICSSKLELELALNHIKNFCKISGAAMNTSKSTGSWLGPWTFKPEEYMGIKWSCSLDNYLGIRLATESLSTGHEGIHLNKVNGKMNEWYGRHLSLFNRTFVCNSVFFSSVWYAAQIIPSRQGEIHKFHRLCATFIWQSLFERMRRTNLFLSLFKGGLGLVNLELKIKVQRFLFFRDQINPVSTRALKRLGGRYLPSWIVSTEEASMKAPVLRFYKEINDAIHFFHARFSWDYLIQVNRKRLYWDTVDLVIPPPMYRPPPGNSEGSSVFKKLRKFPVKTSIKDFFVKFHVEVLPVKTWLERKGFFVAWSTNCALCPFPETLQHVFLLCTNAEIFWSELRNAFNISAQLNWENLKYLQVETGENKKCTEVLLLLGLHAIWRSRTDHTLVLEKGKPAWHHFVDNFAYTSSLLEHTEMPGFESWPAMQVALRNYMVKRGTFKH</sequence>
<proteinExistence type="predicted"/>
<dbReference type="OrthoDB" id="416119at2759"/>
<dbReference type="InterPro" id="IPR000477">
    <property type="entry name" value="RT_dom"/>
</dbReference>
<evidence type="ECO:0000313" key="2">
    <source>
        <dbReference type="EMBL" id="MOY37092.1"/>
    </source>
</evidence>
<dbReference type="AlphaFoldDB" id="A0A4D5RIU9"/>
<dbReference type="VEuPathDB" id="VectorBase:ISCP_030963"/>
<name>A0A4D5RIU9_IXOSC</name>
<evidence type="ECO:0000259" key="1">
    <source>
        <dbReference type="PROSITE" id="PS50878"/>
    </source>
</evidence>
<dbReference type="EMBL" id="GHJT01003121">
    <property type="protein sequence ID" value="MOY37092.1"/>
    <property type="molecule type" value="Transcribed_RNA"/>
</dbReference>
<feature type="domain" description="Reverse transcriptase" evidence="1">
    <location>
        <begin position="1"/>
        <end position="95"/>
    </location>
</feature>
<organism evidence="2">
    <name type="scientific">Ixodes scapularis</name>
    <name type="common">Black-legged tick</name>
    <name type="synonym">Deer tick</name>
    <dbReference type="NCBI Taxonomy" id="6945"/>
    <lineage>
        <taxon>Eukaryota</taxon>
        <taxon>Metazoa</taxon>
        <taxon>Ecdysozoa</taxon>
        <taxon>Arthropoda</taxon>
        <taxon>Chelicerata</taxon>
        <taxon>Arachnida</taxon>
        <taxon>Acari</taxon>
        <taxon>Parasitiformes</taxon>
        <taxon>Ixodida</taxon>
        <taxon>Ixodoidea</taxon>
        <taxon>Ixodidae</taxon>
        <taxon>Ixodinae</taxon>
        <taxon>Ixodes</taxon>
    </lineage>
</organism>